<dbReference type="Proteomes" id="UP000305778">
    <property type="component" value="Unassembled WGS sequence"/>
</dbReference>
<reference evidence="6 7" key="1">
    <citation type="submission" date="2019-04" db="EMBL/GenBank/DDBJ databases">
        <title>Streptomyces oryziradicis sp. nov., a novel actinomycete isolated from rhizosphere soil of rice (Oryza sativa L.).</title>
        <authorList>
            <person name="Li C."/>
        </authorList>
    </citation>
    <scope>NUCLEOTIDE SEQUENCE [LARGE SCALE GENOMIC DNA]</scope>
    <source>
        <strain evidence="6 7">NEAU-C40</strain>
    </source>
</reference>
<evidence type="ECO:0000313" key="7">
    <source>
        <dbReference type="Proteomes" id="UP000305778"/>
    </source>
</evidence>
<dbReference type="Gene3D" id="3.20.20.140">
    <property type="entry name" value="Metal-dependent hydrolases"/>
    <property type="match status" value="1"/>
</dbReference>
<dbReference type="Gene3D" id="2.30.40.10">
    <property type="entry name" value="Urease, subunit C, domain 1"/>
    <property type="match status" value="1"/>
</dbReference>
<dbReference type="InterPro" id="IPR054418">
    <property type="entry name" value="MQNX/HUTI_composite_N"/>
</dbReference>
<keyword evidence="3" id="KW-0862">Zinc</keyword>
<dbReference type="InterPro" id="IPR011059">
    <property type="entry name" value="Metal-dep_hydrolase_composite"/>
</dbReference>
<dbReference type="InterPro" id="IPR032466">
    <property type="entry name" value="Metal_Hydrolase"/>
</dbReference>
<name>A0A4U0SKP0_9ACTN</name>
<dbReference type="SUPFAM" id="SSF51338">
    <property type="entry name" value="Composite domain of metallo-dependent hydrolases"/>
    <property type="match status" value="1"/>
</dbReference>
<keyword evidence="7" id="KW-1185">Reference proteome</keyword>
<dbReference type="GO" id="GO:0046872">
    <property type="term" value="F:metal ion binding"/>
    <property type="evidence" value="ECO:0007669"/>
    <property type="project" value="UniProtKB-KW"/>
</dbReference>
<proteinExistence type="predicted"/>
<evidence type="ECO:0000259" key="4">
    <source>
        <dbReference type="Pfam" id="PF01979"/>
    </source>
</evidence>
<dbReference type="Pfam" id="PF01979">
    <property type="entry name" value="Amidohydro_1"/>
    <property type="match status" value="1"/>
</dbReference>
<dbReference type="OrthoDB" id="3189065at2"/>
<dbReference type="InterPro" id="IPR050287">
    <property type="entry name" value="MTA/SAH_deaminase"/>
</dbReference>
<dbReference type="AlphaFoldDB" id="A0A4U0SKP0"/>
<organism evidence="6 7">
    <name type="scientific">Actinacidiphila oryziradicis</name>
    <dbReference type="NCBI Taxonomy" id="2571141"/>
    <lineage>
        <taxon>Bacteria</taxon>
        <taxon>Bacillati</taxon>
        <taxon>Actinomycetota</taxon>
        <taxon>Actinomycetes</taxon>
        <taxon>Kitasatosporales</taxon>
        <taxon>Streptomycetaceae</taxon>
        <taxon>Actinacidiphila</taxon>
    </lineage>
</organism>
<feature type="domain" description="Aminodeoxyfutalosine deaminase/Imidazolonepropionase-like composite" evidence="5">
    <location>
        <begin position="28"/>
        <end position="51"/>
    </location>
</feature>
<evidence type="ECO:0000256" key="2">
    <source>
        <dbReference type="ARBA" id="ARBA00022801"/>
    </source>
</evidence>
<accession>A0A4U0SKP0</accession>
<dbReference type="InterPro" id="IPR006680">
    <property type="entry name" value="Amidohydro-rel"/>
</dbReference>
<keyword evidence="2 6" id="KW-0378">Hydrolase</keyword>
<protein>
    <submittedName>
        <fullName evidence="6">Amidohydrolase</fullName>
    </submittedName>
</protein>
<feature type="domain" description="Amidohydrolase-related" evidence="4">
    <location>
        <begin position="60"/>
        <end position="424"/>
    </location>
</feature>
<dbReference type="GO" id="GO:0016810">
    <property type="term" value="F:hydrolase activity, acting on carbon-nitrogen (but not peptide) bonds"/>
    <property type="evidence" value="ECO:0007669"/>
    <property type="project" value="InterPro"/>
</dbReference>
<gene>
    <name evidence="6" type="ORF">FCI23_17375</name>
</gene>
<evidence type="ECO:0000313" key="6">
    <source>
        <dbReference type="EMBL" id="TKA10450.1"/>
    </source>
</evidence>
<evidence type="ECO:0000256" key="1">
    <source>
        <dbReference type="ARBA" id="ARBA00022723"/>
    </source>
</evidence>
<dbReference type="Pfam" id="PF22039">
    <property type="entry name" value="HUTI_composite_bact"/>
    <property type="match status" value="1"/>
</dbReference>
<dbReference type="SUPFAM" id="SSF51556">
    <property type="entry name" value="Metallo-dependent hydrolases"/>
    <property type="match status" value="1"/>
</dbReference>
<evidence type="ECO:0000256" key="3">
    <source>
        <dbReference type="ARBA" id="ARBA00022833"/>
    </source>
</evidence>
<keyword evidence="1" id="KW-0479">Metal-binding</keyword>
<dbReference type="EMBL" id="SUMC01000014">
    <property type="protein sequence ID" value="TKA10450.1"/>
    <property type="molecule type" value="Genomic_DNA"/>
</dbReference>
<dbReference type="PANTHER" id="PTHR43794:SF11">
    <property type="entry name" value="AMIDOHYDROLASE-RELATED DOMAIN-CONTAINING PROTEIN"/>
    <property type="match status" value="1"/>
</dbReference>
<evidence type="ECO:0000259" key="5">
    <source>
        <dbReference type="Pfam" id="PF22039"/>
    </source>
</evidence>
<dbReference type="PANTHER" id="PTHR43794">
    <property type="entry name" value="AMINOHYDROLASE SSNA-RELATED"/>
    <property type="match status" value="1"/>
</dbReference>
<comment type="caution">
    <text evidence="6">The sequence shown here is derived from an EMBL/GenBank/DDBJ whole genome shotgun (WGS) entry which is preliminary data.</text>
</comment>
<dbReference type="RefSeq" id="WP_136724803.1">
    <property type="nucleotide sequence ID" value="NZ_SUMC01000014.1"/>
</dbReference>
<sequence>MRDTALLVVGGDVVTMAPGREVITGATIAVADGRIAAIGTAETMRARFPGAEELHAGGCVVIPGLVNAHQHTTVDPLVRSMIPDDIDAQESIFGWAVPLHGEVTGDDDELSATLTAAECLTRGVTTVLEPGTVAHPRRVARGLSAAGIRGRVGCWGWDVPGAVHALPAAETLARQEETVRSLPAAGPVTGWVTLVGHDLAGDELLTGAAELAERLDTGLTWHISPDARDTESYERRTGTRPVLHFRRLGVLGPRLLLGHAVWLDDAELDAIVETRTAVASCPAAYLRLGQGFTRAGRHAELVRRGGRLALGCDSHNAGDVPDVLRAAWLLAALDRDRGTDRRGPEGTFRPLRADDAFALATIDGARAVGLGDLIGSIEVGKAADLVLLDTRRLSWAPRGDLATHLVWGAAADTVRDVIVDGRIVVRDRRVTTVDVDALREEAESRSAALLRRAQLDVPYRWPSVSAAEYAERPAAAVPL</sequence>